<organism evidence="6 7">
    <name type="scientific">Neocallimastix californiae</name>
    <dbReference type="NCBI Taxonomy" id="1754190"/>
    <lineage>
        <taxon>Eukaryota</taxon>
        <taxon>Fungi</taxon>
        <taxon>Fungi incertae sedis</taxon>
        <taxon>Chytridiomycota</taxon>
        <taxon>Chytridiomycota incertae sedis</taxon>
        <taxon>Neocallimastigomycetes</taxon>
        <taxon>Neocallimastigales</taxon>
        <taxon>Neocallimastigaceae</taxon>
        <taxon>Neocallimastix</taxon>
    </lineage>
</organism>
<dbReference type="PROSITE" id="PS50002">
    <property type="entry name" value="SH3"/>
    <property type="match status" value="1"/>
</dbReference>
<name>A0A1Y2DUI5_9FUNG</name>
<evidence type="ECO:0000256" key="4">
    <source>
        <dbReference type="SAM" id="Phobius"/>
    </source>
</evidence>
<feature type="transmembrane region" description="Helical" evidence="4">
    <location>
        <begin position="6"/>
        <end position="26"/>
    </location>
</feature>
<dbReference type="CDD" id="cd00174">
    <property type="entry name" value="SH3"/>
    <property type="match status" value="1"/>
</dbReference>
<feature type="region of interest" description="Disordered" evidence="3">
    <location>
        <begin position="277"/>
        <end position="300"/>
    </location>
</feature>
<dbReference type="AlphaFoldDB" id="A0A1Y2DUI5"/>
<keyword evidence="4" id="KW-0812">Transmembrane</keyword>
<dbReference type="Gene3D" id="2.30.30.40">
    <property type="entry name" value="SH3 Domains"/>
    <property type="match status" value="1"/>
</dbReference>
<evidence type="ECO:0000256" key="3">
    <source>
        <dbReference type="SAM" id="MobiDB-lite"/>
    </source>
</evidence>
<reference evidence="6 7" key="1">
    <citation type="submission" date="2016-08" db="EMBL/GenBank/DDBJ databases">
        <title>A Parts List for Fungal Cellulosomes Revealed by Comparative Genomics.</title>
        <authorList>
            <consortium name="DOE Joint Genome Institute"/>
            <person name="Haitjema C.H."/>
            <person name="Gilmore S.P."/>
            <person name="Henske J.K."/>
            <person name="Solomon K.V."/>
            <person name="De Groot R."/>
            <person name="Kuo A."/>
            <person name="Mondo S.J."/>
            <person name="Salamov A.A."/>
            <person name="Labutti K."/>
            <person name="Zhao Z."/>
            <person name="Chiniquy J."/>
            <person name="Barry K."/>
            <person name="Brewer H.M."/>
            <person name="Purvine S.O."/>
            <person name="Wright A.T."/>
            <person name="Boxma B."/>
            <person name="Van Alen T."/>
            <person name="Hackstein J.H."/>
            <person name="Baker S.E."/>
            <person name="Grigoriev I.V."/>
            <person name="O'Malley M.A."/>
        </authorList>
    </citation>
    <scope>NUCLEOTIDE SEQUENCE [LARGE SCALE GENOMIC DNA]</scope>
    <source>
        <strain evidence="6 7">G1</strain>
    </source>
</reference>
<proteinExistence type="predicted"/>
<keyword evidence="4" id="KW-1133">Transmembrane helix</keyword>
<feature type="compositionally biased region" description="Low complexity" evidence="3">
    <location>
        <begin position="345"/>
        <end position="359"/>
    </location>
</feature>
<feature type="region of interest" description="Disordered" evidence="3">
    <location>
        <begin position="317"/>
        <end position="359"/>
    </location>
</feature>
<evidence type="ECO:0000259" key="5">
    <source>
        <dbReference type="PROSITE" id="PS50002"/>
    </source>
</evidence>
<dbReference type="InterPro" id="IPR001452">
    <property type="entry name" value="SH3_domain"/>
</dbReference>
<dbReference type="SUPFAM" id="SSF50044">
    <property type="entry name" value="SH3-domain"/>
    <property type="match status" value="1"/>
</dbReference>
<gene>
    <name evidence="6" type="ORF">LY90DRAFT_668334</name>
</gene>
<sequence length="359" mass="42204">MEKKFLIYACIGCILFLTILLLLIAFHSKNYKYDLDHKPSESLFSKKRDVGKSGLFGMDYNNNDSEDLNNLEIQIIDSNNISEFEEMERYSDIENDPDKVFMANLCEKMEYDLKEKIKQGHCICFKVPLRTKVIRDHAPSTDNSDELNLNTNDVVLLTKIFDDGWAFGSRAKGRFREGAFPICCLENRYELFKLLPKRENYDANLFNIDRYSSIRLCKNSLYQYYYHPVINAMKYFNNSKNKKMTILDVAQLEKENDISNCEVNEYEILNETYNNKGINDKNLNTTNSENTIKIPDLPKRPRPLSYEEKVLSLRRSLERRQRQRNMKDSNQTIVESDINFDDDNYNNNNSKSPSIKNYI</sequence>
<dbReference type="OrthoDB" id="5340910at2759"/>
<feature type="compositionally biased region" description="Polar residues" evidence="3">
    <location>
        <begin position="277"/>
        <end position="291"/>
    </location>
</feature>
<keyword evidence="1 2" id="KW-0728">SH3 domain</keyword>
<dbReference type="EMBL" id="MCOG01000057">
    <property type="protein sequence ID" value="ORY62794.1"/>
    <property type="molecule type" value="Genomic_DNA"/>
</dbReference>
<evidence type="ECO:0000313" key="6">
    <source>
        <dbReference type="EMBL" id="ORY62794.1"/>
    </source>
</evidence>
<keyword evidence="7" id="KW-1185">Reference proteome</keyword>
<feature type="domain" description="SH3" evidence="5">
    <location>
        <begin position="126"/>
        <end position="190"/>
    </location>
</feature>
<dbReference type="Proteomes" id="UP000193920">
    <property type="component" value="Unassembled WGS sequence"/>
</dbReference>
<dbReference type="InterPro" id="IPR036028">
    <property type="entry name" value="SH3-like_dom_sf"/>
</dbReference>
<evidence type="ECO:0000256" key="1">
    <source>
        <dbReference type="ARBA" id="ARBA00022443"/>
    </source>
</evidence>
<evidence type="ECO:0000313" key="7">
    <source>
        <dbReference type="Proteomes" id="UP000193920"/>
    </source>
</evidence>
<accession>A0A1Y2DUI5</accession>
<comment type="caution">
    <text evidence="6">The sequence shown here is derived from an EMBL/GenBank/DDBJ whole genome shotgun (WGS) entry which is preliminary data.</text>
</comment>
<protein>
    <recommendedName>
        <fullName evidence="5">SH3 domain-containing protein</fullName>
    </recommendedName>
</protein>
<evidence type="ECO:0000256" key="2">
    <source>
        <dbReference type="PROSITE-ProRule" id="PRU00192"/>
    </source>
</evidence>
<keyword evidence="4" id="KW-0472">Membrane</keyword>